<sequence>MVKFKHSRIGPQKLYLPTTRTLIFTLFATFTFLIFILILLSLRIPKPNHHDSIFHNALRSEVGKGEHWVEIISWEPRAVLYHNFLAKEECEHLINISKPNMQKSYVIDNKTGKNVESSVRTSSGTFLRIGHDKIVRNIEKRIADFTFIPVEHGEEFNVLHYEVGQMYVPHPDYFTNEFNTIPGGQRIATMLIYLSTVEEGGETVFPAAKGNFSSVPWWNELSDCGKKGLSIKPKMGDALLFWSMKPDGTLDPSSLHGACPVIKGNKWSCTKWMHVDEFR</sequence>
<reference evidence="1" key="1">
    <citation type="submission" date="2023-10" db="EMBL/GenBank/DDBJ databases">
        <authorList>
            <person name="Rodriguez Cubillos JULIANA M."/>
            <person name="De Vega J."/>
        </authorList>
    </citation>
    <scope>NUCLEOTIDE SEQUENCE</scope>
</reference>
<dbReference type="Proteomes" id="UP001177021">
    <property type="component" value="Unassembled WGS sequence"/>
</dbReference>
<comment type="caution">
    <text evidence="1">The sequence shown here is derived from an EMBL/GenBank/DDBJ whole genome shotgun (WGS) entry which is preliminary data.</text>
</comment>
<evidence type="ECO:0000313" key="1">
    <source>
        <dbReference type="EMBL" id="CAJ2635847.1"/>
    </source>
</evidence>
<gene>
    <name evidence="1" type="ORF">MILVUS5_LOCUS6446</name>
</gene>
<evidence type="ECO:0000313" key="2">
    <source>
        <dbReference type="Proteomes" id="UP001177021"/>
    </source>
</evidence>
<keyword evidence="2" id="KW-1185">Reference proteome</keyword>
<proteinExistence type="predicted"/>
<accession>A0ACB0IVW0</accession>
<organism evidence="1 2">
    <name type="scientific">Trifolium pratense</name>
    <name type="common">Red clover</name>
    <dbReference type="NCBI Taxonomy" id="57577"/>
    <lineage>
        <taxon>Eukaryota</taxon>
        <taxon>Viridiplantae</taxon>
        <taxon>Streptophyta</taxon>
        <taxon>Embryophyta</taxon>
        <taxon>Tracheophyta</taxon>
        <taxon>Spermatophyta</taxon>
        <taxon>Magnoliopsida</taxon>
        <taxon>eudicotyledons</taxon>
        <taxon>Gunneridae</taxon>
        <taxon>Pentapetalae</taxon>
        <taxon>rosids</taxon>
        <taxon>fabids</taxon>
        <taxon>Fabales</taxon>
        <taxon>Fabaceae</taxon>
        <taxon>Papilionoideae</taxon>
        <taxon>50 kb inversion clade</taxon>
        <taxon>NPAAA clade</taxon>
        <taxon>Hologalegina</taxon>
        <taxon>IRL clade</taxon>
        <taxon>Trifolieae</taxon>
        <taxon>Trifolium</taxon>
    </lineage>
</organism>
<protein>
    <submittedName>
        <fullName evidence="1">Uncharacterized protein</fullName>
    </submittedName>
</protein>
<dbReference type="EMBL" id="CASHSV030000002">
    <property type="protein sequence ID" value="CAJ2635847.1"/>
    <property type="molecule type" value="Genomic_DNA"/>
</dbReference>
<name>A0ACB0IVW0_TRIPR</name>